<evidence type="ECO:0000256" key="1">
    <source>
        <dbReference type="SAM" id="MobiDB-lite"/>
    </source>
</evidence>
<feature type="region of interest" description="Disordered" evidence="1">
    <location>
        <begin position="159"/>
        <end position="230"/>
    </location>
</feature>
<dbReference type="AlphaFoldDB" id="A0A067KKR0"/>
<sequence length="230" mass="25119">MSYIVLLQNVCKVHKIKDSNVDITCSENYSIEKDADVTLMFERFKDTAYIELNLPNRQVPGNGVGEAESNIGSQTEISGDLGDVIIIEQENVGGGIGNREGTSRGRGKGAEILIGSQIWDNVLADDTEYSSYVNGLGRGKGRGRGRCRGRAKIHEANVNRDNRKGKRATAVGASYSSRHRSTDDDYVFSGTEVESSESETHEGVEIDPEENIDLNNDVDDGLSDVDTDKE</sequence>
<accession>A0A067KKR0</accession>
<gene>
    <name evidence="2" type="ORF">JCGZ_12147</name>
</gene>
<dbReference type="EMBL" id="KK914570">
    <property type="protein sequence ID" value="KDP32855.1"/>
    <property type="molecule type" value="Genomic_DNA"/>
</dbReference>
<protein>
    <submittedName>
        <fullName evidence="2">Uncharacterized protein</fullName>
    </submittedName>
</protein>
<name>A0A067KKR0_JATCU</name>
<evidence type="ECO:0000313" key="3">
    <source>
        <dbReference type="Proteomes" id="UP000027138"/>
    </source>
</evidence>
<proteinExistence type="predicted"/>
<dbReference type="Proteomes" id="UP000027138">
    <property type="component" value="Unassembled WGS sequence"/>
</dbReference>
<keyword evidence="3" id="KW-1185">Reference proteome</keyword>
<evidence type="ECO:0000313" key="2">
    <source>
        <dbReference type="EMBL" id="KDP32855.1"/>
    </source>
</evidence>
<reference evidence="2 3" key="1">
    <citation type="journal article" date="2014" name="PLoS ONE">
        <title>Global Analysis of Gene Expression Profiles in Physic Nut (Jatropha curcas L.) Seedlings Exposed to Salt Stress.</title>
        <authorList>
            <person name="Zhang L."/>
            <person name="Zhang C."/>
            <person name="Wu P."/>
            <person name="Chen Y."/>
            <person name="Li M."/>
            <person name="Jiang H."/>
            <person name="Wu G."/>
        </authorList>
    </citation>
    <scope>NUCLEOTIDE SEQUENCE [LARGE SCALE GENOMIC DNA]</scope>
    <source>
        <strain evidence="3">cv. GZQX0401</strain>
        <tissue evidence="2">Young leaves</tissue>
    </source>
</reference>
<feature type="compositionally biased region" description="Acidic residues" evidence="1">
    <location>
        <begin position="205"/>
        <end position="230"/>
    </location>
</feature>
<organism evidence="2 3">
    <name type="scientific">Jatropha curcas</name>
    <name type="common">Barbados nut</name>
    <dbReference type="NCBI Taxonomy" id="180498"/>
    <lineage>
        <taxon>Eukaryota</taxon>
        <taxon>Viridiplantae</taxon>
        <taxon>Streptophyta</taxon>
        <taxon>Embryophyta</taxon>
        <taxon>Tracheophyta</taxon>
        <taxon>Spermatophyta</taxon>
        <taxon>Magnoliopsida</taxon>
        <taxon>eudicotyledons</taxon>
        <taxon>Gunneridae</taxon>
        <taxon>Pentapetalae</taxon>
        <taxon>rosids</taxon>
        <taxon>fabids</taxon>
        <taxon>Malpighiales</taxon>
        <taxon>Euphorbiaceae</taxon>
        <taxon>Crotonoideae</taxon>
        <taxon>Jatropheae</taxon>
        <taxon>Jatropha</taxon>
    </lineage>
</organism>